<evidence type="ECO:0000256" key="5">
    <source>
        <dbReference type="ARBA" id="ARBA00023136"/>
    </source>
</evidence>
<evidence type="ECO:0000256" key="4">
    <source>
        <dbReference type="ARBA" id="ARBA00022989"/>
    </source>
</evidence>
<dbReference type="GO" id="GO:0005886">
    <property type="term" value="C:plasma membrane"/>
    <property type="evidence" value="ECO:0007669"/>
    <property type="project" value="UniProtKB-SubCell"/>
</dbReference>
<dbReference type="EMBL" id="BMAO01012945">
    <property type="protein sequence ID" value="GFQ85088.1"/>
    <property type="molecule type" value="Genomic_DNA"/>
</dbReference>
<evidence type="ECO:0000313" key="8">
    <source>
        <dbReference type="Proteomes" id="UP000887116"/>
    </source>
</evidence>
<keyword evidence="4 6" id="KW-1133">Transmembrane helix</keyword>
<dbReference type="Pfam" id="PF08395">
    <property type="entry name" value="7tm_7"/>
    <property type="match status" value="1"/>
</dbReference>
<feature type="transmembrane region" description="Helical" evidence="6">
    <location>
        <begin position="241"/>
        <end position="260"/>
    </location>
</feature>
<evidence type="ECO:0000256" key="3">
    <source>
        <dbReference type="ARBA" id="ARBA00022692"/>
    </source>
</evidence>
<feature type="transmembrane region" description="Helical" evidence="6">
    <location>
        <begin position="74"/>
        <end position="98"/>
    </location>
</feature>
<dbReference type="OrthoDB" id="6434095at2759"/>
<accession>A0A8X6FNU0</accession>
<reference evidence="7" key="1">
    <citation type="submission" date="2020-07" db="EMBL/GenBank/DDBJ databases">
        <title>Multicomponent nature underlies the extraordinary mechanical properties of spider dragline silk.</title>
        <authorList>
            <person name="Kono N."/>
            <person name="Nakamura H."/>
            <person name="Mori M."/>
            <person name="Yoshida Y."/>
            <person name="Ohtoshi R."/>
            <person name="Malay A.D."/>
            <person name="Moran D.A.P."/>
            <person name="Tomita M."/>
            <person name="Numata K."/>
            <person name="Arakawa K."/>
        </authorList>
    </citation>
    <scope>NUCLEOTIDE SEQUENCE</scope>
</reference>
<feature type="transmembrane region" description="Helical" evidence="6">
    <location>
        <begin position="36"/>
        <end position="62"/>
    </location>
</feature>
<comment type="subcellular location">
    <subcellularLocation>
        <location evidence="1">Cell membrane</location>
        <topology evidence="1">Multi-pass membrane protein</topology>
    </subcellularLocation>
</comment>
<evidence type="ECO:0008006" key="9">
    <source>
        <dbReference type="Google" id="ProtNLM"/>
    </source>
</evidence>
<evidence type="ECO:0000256" key="6">
    <source>
        <dbReference type="SAM" id="Phobius"/>
    </source>
</evidence>
<keyword evidence="2" id="KW-1003">Cell membrane</keyword>
<proteinExistence type="predicted"/>
<name>A0A8X6FNU0_TRICU</name>
<comment type="caution">
    <text evidence="7">The sequence shown here is derived from an EMBL/GenBank/DDBJ whole genome shotgun (WGS) entry which is preliminary data.</text>
</comment>
<feature type="transmembrane region" description="Helical" evidence="6">
    <location>
        <begin position="272"/>
        <end position="293"/>
    </location>
</feature>
<dbReference type="GO" id="GO:0050909">
    <property type="term" value="P:sensory perception of taste"/>
    <property type="evidence" value="ECO:0007669"/>
    <property type="project" value="InterPro"/>
</dbReference>
<evidence type="ECO:0000256" key="2">
    <source>
        <dbReference type="ARBA" id="ARBA00022475"/>
    </source>
</evidence>
<organism evidence="7 8">
    <name type="scientific">Trichonephila clavata</name>
    <name type="common">Joro spider</name>
    <name type="synonym">Nephila clavata</name>
    <dbReference type="NCBI Taxonomy" id="2740835"/>
    <lineage>
        <taxon>Eukaryota</taxon>
        <taxon>Metazoa</taxon>
        <taxon>Ecdysozoa</taxon>
        <taxon>Arthropoda</taxon>
        <taxon>Chelicerata</taxon>
        <taxon>Arachnida</taxon>
        <taxon>Araneae</taxon>
        <taxon>Araneomorphae</taxon>
        <taxon>Entelegynae</taxon>
        <taxon>Araneoidea</taxon>
        <taxon>Nephilidae</taxon>
        <taxon>Trichonephila</taxon>
    </lineage>
</organism>
<protein>
    <recommendedName>
        <fullName evidence="9">Gustatory receptor</fullName>
    </recommendedName>
</protein>
<feature type="transmembrane region" description="Helical" evidence="6">
    <location>
        <begin position="118"/>
        <end position="140"/>
    </location>
</feature>
<keyword evidence="3 6" id="KW-0812">Transmembrane</keyword>
<sequence>MTNSPGKETWLYVIRSFFGIKGHNPPHKTRSYFKNIFSFTNIFVHISFLYSGSLLLFTSGNFALKRSVTDLSCLILPVVIFHLIRMQSGKMCVFYMYLKNVLPKFTKFSCREKRIINATVLVTFLFPATVALAMIAALISNYSKPYIRFWLFGHDLAERQIAETLLCFICMMVYFFAKFLVPSLATLVYGIITYKFSQAIHIQNEVMKKNVFSKTFSFQVKVYYRLLEGCRLFEDCSKATMLFLILCYCNTFYTGIGIALREQTSTPNVAIYTESVFTLIPCIFIIVILLIIASRITAKTSETRLTFQQLYRNNIVDGGSISTQQIKLIKVLMQQEPFYLTAWDFFRVDKGLILSLFGTVLTFCILIMQLKKVDLDSLK</sequence>
<gene>
    <name evidence="7" type="primary">AVEN_162839_1</name>
    <name evidence="7" type="ORF">TNCT_72751</name>
</gene>
<keyword evidence="5 6" id="KW-0472">Membrane</keyword>
<dbReference type="InterPro" id="IPR013604">
    <property type="entry name" value="7TM_chemorcpt"/>
</dbReference>
<evidence type="ECO:0000313" key="7">
    <source>
        <dbReference type="EMBL" id="GFQ85088.1"/>
    </source>
</evidence>
<dbReference type="AlphaFoldDB" id="A0A8X6FNU0"/>
<keyword evidence="8" id="KW-1185">Reference proteome</keyword>
<dbReference type="Proteomes" id="UP000887116">
    <property type="component" value="Unassembled WGS sequence"/>
</dbReference>
<feature type="transmembrane region" description="Helical" evidence="6">
    <location>
        <begin position="352"/>
        <end position="370"/>
    </location>
</feature>
<evidence type="ECO:0000256" key="1">
    <source>
        <dbReference type="ARBA" id="ARBA00004651"/>
    </source>
</evidence>